<feature type="compositionally biased region" description="Acidic residues" evidence="1">
    <location>
        <begin position="644"/>
        <end position="653"/>
    </location>
</feature>
<dbReference type="RefSeq" id="WP_157442334.1">
    <property type="nucleotide sequence ID" value="NZ_CP016076.1"/>
</dbReference>
<evidence type="ECO:0000313" key="5">
    <source>
        <dbReference type="EMBL" id="APU17349.1"/>
    </source>
</evidence>
<feature type="region of interest" description="Disordered" evidence="1">
    <location>
        <begin position="365"/>
        <end position="385"/>
    </location>
</feature>
<reference evidence="6" key="1">
    <citation type="submission" date="2016-06" db="EMBL/GenBank/DDBJ databases">
        <title>Complete genome sequence of Actinoalloteichus fjordicus DSM 46855 (=ADI127-17), type strain of the new species Actinoalloteichus fjordicus.</title>
        <authorList>
            <person name="Ruckert C."/>
            <person name="Nouioui I."/>
            <person name="Willmese J."/>
            <person name="van Wezel G."/>
            <person name="Klenk H.-P."/>
            <person name="Kalinowski J."/>
            <person name="Zotchev S.B."/>
        </authorList>
    </citation>
    <scope>NUCLEOTIDE SEQUENCE [LARGE SCALE GENOMIC DNA]</scope>
    <source>
        <strain evidence="6">ADI127-7</strain>
    </source>
</reference>
<keyword evidence="2" id="KW-0732">Signal</keyword>
<dbReference type="Pfam" id="PF26607">
    <property type="entry name" value="DUF8189"/>
    <property type="match status" value="1"/>
</dbReference>
<organism evidence="5 6">
    <name type="scientific">Actinoalloteichus fjordicus</name>
    <dbReference type="NCBI Taxonomy" id="1612552"/>
    <lineage>
        <taxon>Bacteria</taxon>
        <taxon>Bacillati</taxon>
        <taxon>Actinomycetota</taxon>
        <taxon>Actinomycetes</taxon>
        <taxon>Pseudonocardiales</taxon>
        <taxon>Pseudonocardiaceae</taxon>
        <taxon>Actinoalloteichus</taxon>
    </lineage>
</organism>
<dbReference type="Pfam" id="PF14517">
    <property type="entry name" value="Tachylectin"/>
    <property type="match status" value="1"/>
</dbReference>
<feature type="domain" description="Tachylectin 2" evidence="3">
    <location>
        <begin position="123"/>
        <end position="283"/>
    </location>
</feature>
<proteinExistence type="predicted"/>
<keyword evidence="6" id="KW-1185">Reference proteome</keyword>
<evidence type="ECO:0000259" key="4">
    <source>
        <dbReference type="Pfam" id="PF26607"/>
    </source>
</evidence>
<evidence type="ECO:0000259" key="3">
    <source>
        <dbReference type="Pfam" id="PF14517"/>
    </source>
</evidence>
<evidence type="ECO:0000313" key="6">
    <source>
        <dbReference type="Proteomes" id="UP000185511"/>
    </source>
</evidence>
<evidence type="ECO:0000256" key="2">
    <source>
        <dbReference type="SAM" id="SignalP"/>
    </source>
</evidence>
<feature type="region of interest" description="Disordered" evidence="1">
    <location>
        <begin position="638"/>
        <end position="666"/>
    </location>
</feature>
<evidence type="ECO:0000256" key="1">
    <source>
        <dbReference type="SAM" id="MobiDB-lite"/>
    </source>
</evidence>
<dbReference type="Gene3D" id="2.115.10.10">
    <property type="entry name" value="Tachylectin 2"/>
    <property type="match status" value="1"/>
</dbReference>
<dbReference type="SUPFAM" id="SSF50934">
    <property type="entry name" value="Tachylectin-2"/>
    <property type="match status" value="1"/>
</dbReference>
<accession>A0AAC9LI96</accession>
<dbReference type="Proteomes" id="UP000185511">
    <property type="component" value="Chromosome"/>
</dbReference>
<feature type="signal peptide" evidence="2">
    <location>
        <begin position="1"/>
        <end position="32"/>
    </location>
</feature>
<sequence>MHSVRMPRRSTSALTLLLVLAATTFAPTPAVAQNAAEDDPGARSCLPTANIFTHGPDRSIRLVEQQDVLADSPSWGPQTPLSPLWSGTPVGLPDGGFLQVYANGQLRYMELDGRAWRANPNGLRYRVVAEQGWDHWARPANRDQITADDQGVIFAVDGEGALTTSLFDRRNDSWSITGDVIDTGWDQYDRIFAGGDGVLYAQRPDTALFRFQYHHPSQRWLEYAQPAGHGWDYSHLFSIGADLVYGVDEETGDLVSHRWDRETDDWETGENFRKVVGTGWSGYQDITADGAACTYDSSDLPGNVAPENDRSQAIMATEDASGLLRLYFTESSGRLFEAWQRYPYDPTYFGYTLLDRGPQFVGQPSAVQRSNGETSLVGQRTDSSTWGASRVDGDWSTFSPLGGWTPGPAQLVETADGSVTAFAVTEDGRLLHREQDGALGAKIRWWPLGGSNLTSDFTVVEEGDQIHVVVRDDQGTYQLVTVEDGTPSVWTALPGDGFEGRPSLTIDSTGQWRLFARGGDDRIHELRESTLSAGWAPVGDRTFVGSPAAVNRAGDRTTVVARGADGYLWVAVQDALDDSLYGGWTQLVDRRTGQAYPATGDAAVLRDSSGYLVISFLGIADELYVFRSAYPDTIGVASEPVPSVDEEDDEPLTEFDGGPVELTEVR</sequence>
<dbReference type="InterPro" id="IPR023294">
    <property type="entry name" value="Tachylectin2"/>
</dbReference>
<name>A0AAC9LI96_9PSEU</name>
<dbReference type="EMBL" id="CP016076">
    <property type="protein sequence ID" value="APU17349.1"/>
    <property type="molecule type" value="Genomic_DNA"/>
</dbReference>
<dbReference type="SUPFAM" id="SSF89372">
    <property type="entry name" value="Fucose-specific lectin"/>
    <property type="match status" value="2"/>
</dbReference>
<feature type="domain" description="PLL-like beta propeller" evidence="4">
    <location>
        <begin position="412"/>
        <end position="591"/>
    </location>
</feature>
<dbReference type="InterPro" id="IPR036813">
    <property type="entry name" value="Tachylectin2_sf"/>
</dbReference>
<dbReference type="InterPro" id="IPR058502">
    <property type="entry name" value="PLL-like_beta-prop"/>
</dbReference>
<dbReference type="KEGG" id="acad:UA74_26720"/>
<feature type="chain" id="PRO_5042194963" evidence="2">
    <location>
        <begin position="33"/>
        <end position="666"/>
    </location>
</feature>
<protein>
    <submittedName>
        <fullName evidence="5">Tachylectin</fullName>
    </submittedName>
</protein>
<gene>
    <name evidence="5" type="ORF">UA74_26720</name>
</gene>
<dbReference type="AlphaFoldDB" id="A0AAC9LI96"/>